<dbReference type="EMBL" id="HBUE01011989">
    <property type="protein sequence ID" value="CAG6448913.1"/>
    <property type="molecule type" value="Transcribed_RNA"/>
</dbReference>
<reference evidence="1" key="1">
    <citation type="submission" date="2021-05" db="EMBL/GenBank/DDBJ databases">
        <authorList>
            <person name="Alioto T."/>
            <person name="Alioto T."/>
            <person name="Gomez Garrido J."/>
        </authorList>
    </citation>
    <scope>NUCLEOTIDE SEQUENCE</scope>
</reference>
<protein>
    <submittedName>
        <fullName evidence="1">(northern house mosquito) hypothetical protein</fullName>
    </submittedName>
</protein>
<name>A0A8D8A281_CULPI</name>
<proteinExistence type="predicted"/>
<sequence>MPKQKRRKGTLRMPSTVTIWPVIWTVSCGYTWSTCPIRTVLQRFCWRHDPLKDPKCCPDTLSSTVTSSQQYNIWCCAGLSVMHSQLHKSRTKSGITVKCWSRAPVRSRVIIWCWQHTLKAKSTRFLLENTTS</sequence>
<accession>A0A8D8A281</accession>
<dbReference type="EMBL" id="HBUE01011993">
    <property type="protein sequence ID" value="CAG6448920.1"/>
    <property type="molecule type" value="Transcribed_RNA"/>
</dbReference>
<dbReference type="EMBL" id="HBUE01011991">
    <property type="protein sequence ID" value="CAG6448918.1"/>
    <property type="molecule type" value="Transcribed_RNA"/>
</dbReference>
<organism evidence="1">
    <name type="scientific">Culex pipiens</name>
    <name type="common">House mosquito</name>
    <dbReference type="NCBI Taxonomy" id="7175"/>
    <lineage>
        <taxon>Eukaryota</taxon>
        <taxon>Metazoa</taxon>
        <taxon>Ecdysozoa</taxon>
        <taxon>Arthropoda</taxon>
        <taxon>Hexapoda</taxon>
        <taxon>Insecta</taxon>
        <taxon>Pterygota</taxon>
        <taxon>Neoptera</taxon>
        <taxon>Endopterygota</taxon>
        <taxon>Diptera</taxon>
        <taxon>Nematocera</taxon>
        <taxon>Culicoidea</taxon>
        <taxon>Culicidae</taxon>
        <taxon>Culicinae</taxon>
        <taxon>Culicini</taxon>
        <taxon>Culex</taxon>
        <taxon>Culex</taxon>
    </lineage>
</organism>
<dbReference type="AlphaFoldDB" id="A0A8D8A281"/>
<dbReference type="PROSITE" id="PS51257">
    <property type="entry name" value="PROKAR_LIPOPROTEIN"/>
    <property type="match status" value="1"/>
</dbReference>
<evidence type="ECO:0000313" key="1">
    <source>
        <dbReference type="EMBL" id="CAG6448913.1"/>
    </source>
</evidence>